<evidence type="ECO:0000256" key="1">
    <source>
        <dbReference type="ARBA" id="ARBA00023157"/>
    </source>
</evidence>
<accession>A0A160MAK1</accession>
<name>A0A160MAK1_9BACI</name>
<protein>
    <submittedName>
        <fullName evidence="3">Glycosyl transferase family 2</fullName>
    </submittedName>
</protein>
<dbReference type="RefSeq" id="WP_009334797.1">
    <property type="nucleotide sequence ID" value="NZ_CP015506.1"/>
</dbReference>
<evidence type="ECO:0000313" key="4">
    <source>
        <dbReference type="Proteomes" id="UP000077856"/>
    </source>
</evidence>
<proteinExistence type="predicted"/>
<dbReference type="KEGG" id="bon:A361_11870"/>
<dbReference type="Proteomes" id="UP000077856">
    <property type="component" value="Chromosome"/>
</dbReference>
<dbReference type="Gene3D" id="3.90.550.10">
    <property type="entry name" value="Spore Coat Polysaccharide Biosynthesis Protein SpsA, Chain A"/>
    <property type="match status" value="1"/>
</dbReference>
<dbReference type="SUPFAM" id="SSF53448">
    <property type="entry name" value="Nucleotide-diphospho-sugar transferases"/>
    <property type="match status" value="1"/>
</dbReference>
<dbReference type="Pfam" id="PF00535">
    <property type="entry name" value="Glycos_transf_2"/>
    <property type="match status" value="1"/>
</dbReference>
<evidence type="ECO:0000259" key="2">
    <source>
        <dbReference type="Pfam" id="PF00535"/>
    </source>
</evidence>
<dbReference type="GO" id="GO:0006493">
    <property type="term" value="P:protein O-linked glycosylation"/>
    <property type="evidence" value="ECO:0007669"/>
    <property type="project" value="TreeGrafter"/>
</dbReference>
<feature type="domain" description="Glycosyltransferase 2-like" evidence="2">
    <location>
        <begin position="4"/>
        <end position="173"/>
    </location>
</feature>
<reference evidence="3 4" key="1">
    <citation type="submission" date="2016-04" db="EMBL/GenBank/DDBJ databases">
        <title>Complete genome sequence of Bacillus oceanisediminis strain 2691.</title>
        <authorList>
            <person name="Jeong H."/>
            <person name="Kim H.J."/>
            <person name="Lee D.-W."/>
        </authorList>
    </citation>
    <scope>NUCLEOTIDE SEQUENCE [LARGE SCALE GENOMIC DNA]</scope>
    <source>
        <strain evidence="3 4">2691</strain>
    </source>
</reference>
<keyword evidence="3" id="KW-0808">Transferase</keyword>
<gene>
    <name evidence="3" type="ORF">A361_11870</name>
</gene>
<dbReference type="PANTHER" id="PTHR11675:SF126">
    <property type="entry name" value="RICIN B LECTIN DOMAIN-CONTAINING PROTEIN"/>
    <property type="match status" value="1"/>
</dbReference>
<keyword evidence="1" id="KW-1015">Disulfide bond</keyword>
<organism evidence="3 4">
    <name type="scientific">Cytobacillus oceanisediminis 2691</name>
    <dbReference type="NCBI Taxonomy" id="1196031"/>
    <lineage>
        <taxon>Bacteria</taxon>
        <taxon>Bacillati</taxon>
        <taxon>Bacillota</taxon>
        <taxon>Bacilli</taxon>
        <taxon>Bacillales</taxon>
        <taxon>Bacillaceae</taxon>
        <taxon>Cytobacillus</taxon>
    </lineage>
</organism>
<dbReference type="eggNOG" id="COG1216">
    <property type="taxonomic scope" value="Bacteria"/>
</dbReference>
<dbReference type="AlphaFoldDB" id="A0A160MAK1"/>
<dbReference type="InterPro" id="IPR029044">
    <property type="entry name" value="Nucleotide-diphossugar_trans"/>
</dbReference>
<dbReference type="STRING" id="1196031.A361_11870"/>
<dbReference type="PANTHER" id="PTHR11675">
    <property type="entry name" value="N-ACETYLGALACTOSAMINYLTRANSFERASE"/>
    <property type="match status" value="1"/>
</dbReference>
<dbReference type="EMBL" id="CP015506">
    <property type="protein sequence ID" value="AND39807.1"/>
    <property type="molecule type" value="Genomic_DNA"/>
</dbReference>
<evidence type="ECO:0000313" key="3">
    <source>
        <dbReference type="EMBL" id="AND39807.1"/>
    </source>
</evidence>
<dbReference type="InterPro" id="IPR001173">
    <property type="entry name" value="Glyco_trans_2-like"/>
</dbReference>
<sequence>MLASIIFPVKNEGINVKNTLESFFSVEIGSPYEIIVVNDQSDDHCCDFLRDQFLNKNITVVNTSGVGAANARNAGAEKANGSILVFCDAHLEFEDSWLDRLLEPILEGTCDSITPAIGAIGNPNFIGYGQTLWVNERSNKFRTHWNTKRDYLFETAVLPGGCFAIRRDVFEDVGGFETGFPTWGHEDVELSIKLWLFGYNCYVQPKTKVLHLFRKVQPYKIELEDYYYNLLRLAYLHFNPSRIQKIRKMMIKHTKSKDVEKRVIQNGAMEKKQVYLKKRKFDDDWYFRRFGVEF</sequence>
<dbReference type="GO" id="GO:0004653">
    <property type="term" value="F:polypeptide N-acetylgalactosaminyltransferase activity"/>
    <property type="evidence" value="ECO:0007669"/>
    <property type="project" value="TreeGrafter"/>
</dbReference>